<evidence type="ECO:0000313" key="2">
    <source>
        <dbReference type="EMBL" id="AFL68656.1"/>
    </source>
</evidence>
<dbReference type="Pfam" id="PF03797">
    <property type="entry name" value="Autotransporter"/>
    <property type="match status" value="1"/>
</dbReference>
<feature type="domain" description="Autotransporter" evidence="1">
    <location>
        <begin position="1015"/>
        <end position="1293"/>
    </location>
</feature>
<evidence type="ECO:0000313" key="3">
    <source>
        <dbReference type="Proteomes" id="UP000006176"/>
    </source>
</evidence>
<dbReference type="InterPro" id="IPR011050">
    <property type="entry name" value="Pectin_lyase_fold/virulence"/>
</dbReference>
<dbReference type="STRING" id="760154.Sulba_1367"/>
<dbReference type="OrthoDB" id="5315404at2"/>
<dbReference type="SUPFAM" id="SSF51126">
    <property type="entry name" value="Pectin lyase-like"/>
    <property type="match status" value="1"/>
</dbReference>
<gene>
    <name evidence="2" type="ordered locus">Sulba_1367</name>
</gene>
<dbReference type="KEGG" id="sba:Sulba_1367"/>
<dbReference type="CDD" id="cd01344">
    <property type="entry name" value="PL2_Passenger_AT"/>
    <property type="match status" value="1"/>
</dbReference>
<keyword evidence="3" id="KW-1185">Reference proteome</keyword>
<dbReference type="PATRIC" id="fig|760154.4.peg.1371"/>
<name>I3XXI2_SULBS</name>
<protein>
    <submittedName>
        <fullName evidence="2">Outer membrane autotransporter barrel domain-containing protein</fullName>
    </submittedName>
</protein>
<dbReference type="InterPro" id="IPR036709">
    <property type="entry name" value="Autotransporte_beta_dom_sf"/>
</dbReference>
<dbReference type="InterPro" id="IPR043990">
    <property type="entry name" value="AC_1"/>
</dbReference>
<organism evidence="2 3">
    <name type="scientific">Sulfurospirillum barnesii (strain ATCC 700032 / DSM 10660 / SES-3)</name>
    <dbReference type="NCBI Taxonomy" id="760154"/>
    <lineage>
        <taxon>Bacteria</taxon>
        <taxon>Pseudomonadati</taxon>
        <taxon>Campylobacterota</taxon>
        <taxon>Epsilonproteobacteria</taxon>
        <taxon>Campylobacterales</taxon>
        <taxon>Sulfurospirillaceae</taxon>
        <taxon>Sulfurospirillum</taxon>
    </lineage>
</organism>
<dbReference type="InterPro" id="IPR012332">
    <property type="entry name" value="Autotransporter_pectin_lyase_C"/>
</dbReference>
<accession>I3XXI2</accession>
<dbReference type="Gene3D" id="2.160.20.20">
    <property type="match status" value="1"/>
</dbReference>
<evidence type="ECO:0000259" key="1">
    <source>
        <dbReference type="PROSITE" id="PS51208"/>
    </source>
</evidence>
<dbReference type="PROSITE" id="PS51208">
    <property type="entry name" value="AUTOTRANSPORTER"/>
    <property type="match status" value="1"/>
</dbReference>
<dbReference type="Pfam" id="PF18883">
    <property type="entry name" value="AC_1"/>
    <property type="match status" value="1"/>
</dbReference>
<dbReference type="SUPFAM" id="SSF103515">
    <property type="entry name" value="Autotransporter"/>
    <property type="match status" value="1"/>
</dbReference>
<dbReference type="SMART" id="SM00869">
    <property type="entry name" value="Autotransporter"/>
    <property type="match status" value="1"/>
</dbReference>
<dbReference type="RefSeq" id="WP_014769534.1">
    <property type="nucleotide sequence ID" value="NC_018002.1"/>
</dbReference>
<dbReference type="HOGENOM" id="CLU_002551_4_2_7"/>
<proteinExistence type="predicted"/>
<dbReference type="InterPro" id="IPR006315">
    <property type="entry name" value="OM_autotransptr_brl_dom"/>
</dbReference>
<dbReference type="eggNOG" id="COG3468">
    <property type="taxonomic scope" value="Bacteria"/>
</dbReference>
<dbReference type="InterPro" id="IPR005546">
    <property type="entry name" value="Autotransporte_beta"/>
</dbReference>
<dbReference type="EMBL" id="CP003333">
    <property type="protein sequence ID" value="AFL68656.1"/>
    <property type="molecule type" value="Genomic_DNA"/>
</dbReference>
<dbReference type="GO" id="GO:0019867">
    <property type="term" value="C:outer membrane"/>
    <property type="evidence" value="ECO:0007669"/>
    <property type="project" value="InterPro"/>
</dbReference>
<dbReference type="Gene3D" id="2.40.128.130">
    <property type="entry name" value="Autotransporter beta-domain"/>
    <property type="match status" value="1"/>
</dbReference>
<dbReference type="Proteomes" id="UP000006176">
    <property type="component" value="Chromosome"/>
</dbReference>
<sequence length="1293" mass="135359">MNTIYRTIYNATKGLWITIREISRLFLSTKKRNFSSSIAKSIALLGLSTTTSWSVCGLQFDGTYLCSAITNSPVNIAGNDLHVKADGTFQYASAEPMTITENSGSIQFKQEDGSSIRGTAQYGALKIFNNGFGSSTIETAGDIINTNGYGSLMWNNAMTTTDLTFTQTAGTITGATAGIFFQNYGTGATTIQTAGDIVGTSLNGLSVVNETKATDLIFNQIGGSITGGAGGVHLSNLGTGKTTIVTAGDITGNGAMYRGLFAESVAGTDLLFKQVSGTITGATGVYISKSGTGSSTIETAGDIIGTSVSGILAINRTRDTTADLILNQVGGNITGVKNGIELLNAGAGKTSVQIAGNVEGTTENGLYIDHNVFASDLSFTQTGGSITGGTSGAYLTNVGTGKTTIVTAGDITGTHTGLYAENLETATDLIFNQVGGNITGVENGIELRNAGAGKTSVQIAGNVEGTTGTGLNIYHNVFASDLSFTQTGGSITGFLLGAYFSNGGTGKTTIITAGDITATHTALYAENLETATDFVFKQVSGTITGSTGATIINIGIGSTTIETEGDIVGTELNGILAINDANAADLIFNQTGGSITGVASGVNLSNRSIGNTIITTAGDITGTEIGLYAENLETATDLIFNQAGGHITGEEDGVWLINNSGTDTVAQISGVITGGMGAGLHIGGSAESTLINVLNQGVISSTSGIAIQDDSTANYTVLNLHEGSKVMGDILMGKGSDTVVIHGGADISGVTLFDGGNPLSSDDTNTLVFARTTQEIAGERIVNFDTIVLDDSTVTLSGEKNYGLFLMNNSLLQVTDTLDISGNVSIDETSVVSYVYGGRIVGNVTNGGGIFWERLGETFTIHGNYEGIAGSISLETILGDDSSITDKLHVTGNITGTTAIDIRPIAGGLGAQTVEGINIVVVDGTSASDSFVLAHAVQAGAYEYILKQGSSYDANDWYLISQFDCTLNNSCSPAGTLPIYRPGVINYMGAQSVNKKQGLLQLSTFHNRMGEKVVSDEQDRLTWLKPYYMQYKAKGETRFGYDSKLFGVQLGQEIFADENIATGLTHRAAITLDYAKSNTDFNDRLRPLENLDADTGSMNAKSLAIGGTYTIMNEQRGYIDFVGQLSSLTNDFSDSHGDKSTQKGKRVSLSVEAGQPIAAIGNWSVEPQVQLSYMHTDYDAFHDLTSHIKGYNTDALRGRLGTRIATKEISPSVPSKYYASVNLLHDFDKPETLVFDGTSIKEDFSRTHLEAGLGMNYQIAKNTFLHADIAYQHSLDGEKSQGVITNIALKVKF</sequence>
<reference evidence="2 3" key="1">
    <citation type="submission" date="2012-06" db="EMBL/GenBank/DDBJ databases">
        <title>Complete sequence of Sulfurospirillum barnesii SES-3.</title>
        <authorList>
            <consortium name="US DOE Joint Genome Institute"/>
            <person name="Lucas S."/>
            <person name="Han J."/>
            <person name="Lapidus A."/>
            <person name="Cheng J.-F."/>
            <person name="Goodwin L."/>
            <person name="Pitluck S."/>
            <person name="Peters L."/>
            <person name="Ovchinnikova G."/>
            <person name="Lu M."/>
            <person name="Detter J.C."/>
            <person name="Han C."/>
            <person name="Tapia R."/>
            <person name="Land M."/>
            <person name="Hauser L."/>
            <person name="Kyrpides N."/>
            <person name="Ivanova N."/>
            <person name="Pagani I."/>
            <person name="Stolz J."/>
            <person name="Arkin A."/>
            <person name="Dehal P."/>
            <person name="Oremland R."/>
            <person name="Saltikov C."/>
            <person name="Basu P."/>
            <person name="Hollibaugh J."/>
            <person name="Newman D."/>
            <person name="Stolyar S."/>
            <person name="Hazen T."/>
            <person name="Woyke T."/>
        </authorList>
    </citation>
    <scope>NUCLEOTIDE SEQUENCE [LARGE SCALE GENOMIC DNA]</scope>
    <source>
        <strain evidence="3">ATCC 700032 / DSM 10660 / SES-3</strain>
    </source>
</reference>
<dbReference type="NCBIfam" id="TIGR01414">
    <property type="entry name" value="autotrans_barl"/>
    <property type="match status" value="1"/>
</dbReference>